<evidence type="ECO:0000313" key="8">
    <source>
        <dbReference type="Proteomes" id="UP001152836"/>
    </source>
</evidence>
<comment type="caution">
    <text evidence="7">The sequence shown here is derived from an EMBL/GenBank/DDBJ whole genome shotgun (WGS) entry which is preliminary data.</text>
</comment>
<evidence type="ECO:0000256" key="1">
    <source>
        <dbReference type="ARBA" id="ARBA00004613"/>
    </source>
</evidence>
<comment type="similarity">
    <text evidence="2">Belongs to the lambda interferon family.</text>
</comment>
<dbReference type="GO" id="GO:0005615">
    <property type="term" value="C:extracellular space"/>
    <property type="evidence" value="ECO:0007669"/>
    <property type="project" value="UniProtKB-KW"/>
</dbReference>
<keyword evidence="8" id="KW-1185">Reference proteome</keyword>
<accession>A0AAV0A7P3</accession>
<evidence type="ECO:0000313" key="7">
    <source>
        <dbReference type="EMBL" id="CAH7374028.1"/>
    </source>
</evidence>
<dbReference type="PANTHER" id="PTHR31943:SF1">
    <property type="entry name" value="INTERFERON LAMBDA-2-RELATED"/>
    <property type="match status" value="1"/>
</dbReference>
<gene>
    <name evidence="7" type="primary">Ifnl2</name>
    <name evidence="7" type="ORF">PHOROB_LOCUS16417</name>
</gene>
<sequence length="226" mass="25370">MKPGESPAWRAGECPHGLHRPALTLSVCHSDTAWGRLLLPLLLAAVLTGTRANPVPRATRLPPEAKDCHIEQFKSLSPRELKAFKEAKDAIEEWLLEKDVRCSSRLFPRAWDLRQLQAQERPKALQAELALTLQVLENMTDSSLGRILDQPLHTLSHIHSNLQACTQPEPPAEPRPPSHRLSRWLHRLQQAQEKESPGCLQVSVTSHLFRLLIRDLKCVASGDQCA</sequence>
<reference evidence="7" key="1">
    <citation type="submission" date="2022-06" db="EMBL/GenBank/DDBJ databases">
        <authorList>
            <person name="Andreotti S."/>
            <person name="Wyler E."/>
        </authorList>
    </citation>
    <scope>NUCLEOTIDE SEQUENCE</scope>
</reference>
<protein>
    <submittedName>
        <fullName evidence="7">Ifnl2 protein</fullName>
    </submittedName>
</protein>
<dbReference type="Gene3D" id="1.20.1250.60">
    <property type="entry name" value="Interferon lambda"/>
    <property type="match status" value="1"/>
</dbReference>
<evidence type="ECO:0000256" key="4">
    <source>
        <dbReference type="ARBA" id="ARBA00022525"/>
    </source>
</evidence>
<keyword evidence="3" id="KW-0202">Cytokine</keyword>
<comment type="subcellular location">
    <subcellularLocation>
        <location evidence="1">Secreted</location>
    </subcellularLocation>
</comment>
<dbReference type="Proteomes" id="UP001152836">
    <property type="component" value="Unassembled WGS sequence"/>
</dbReference>
<name>A0AAV0A7P3_PHORO</name>
<dbReference type="InterPro" id="IPR038326">
    <property type="entry name" value="IFN-lambda_sf"/>
</dbReference>
<dbReference type="AlphaFoldDB" id="A0AAV0A7P3"/>
<evidence type="ECO:0000256" key="3">
    <source>
        <dbReference type="ARBA" id="ARBA00022514"/>
    </source>
</evidence>
<dbReference type="EMBL" id="CALSGD010001620">
    <property type="protein sequence ID" value="CAH7374028.1"/>
    <property type="molecule type" value="Genomic_DNA"/>
</dbReference>
<organism evidence="7 8">
    <name type="scientific">Phodopus roborovskii</name>
    <name type="common">Roborovski's desert hamster</name>
    <name type="synonym">Cricetulus roborovskii</name>
    <dbReference type="NCBI Taxonomy" id="109678"/>
    <lineage>
        <taxon>Eukaryota</taxon>
        <taxon>Metazoa</taxon>
        <taxon>Chordata</taxon>
        <taxon>Craniata</taxon>
        <taxon>Vertebrata</taxon>
        <taxon>Euteleostomi</taxon>
        <taxon>Mammalia</taxon>
        <taxon>Eutheria</taxon>
        <taxon>Euarchontoglires</taxon>
        <taxon>Glires</taxon>
        <taxon>Rodentia</taxon>
        <taxon>Myomorpha</taxon>
        <taxon>Muroidea</taxon>
        <taxon>Cricetidae</taxon>
        <taxon>Cricetinae</taxon>
        <taxon>Phodopus</taxon>
    </lineage>
</organism>
<proteinExistence type="inferred from homology"/>
<dbReference type="GO" id="GO:0005125">
    <property type="term" value="F:cytokine activity"/>
    <property type="evidence" value="ECO:0007669"/>
    <property type="project" value="UniProtKB-KW"/>
</dbReference>
<evidence type="ECO:0000256" key="6">
    <source>
        <dbReference type="ARBA" id="ARBA00023118"/>
    </source>
</evidence>
<dbReference type="FunFam" id="1.20.1250.60:FF:000001">
    <property type="entry name" value="Interferon lambda 1"/>
    <property type="match status" value="1"/>
</dbReference>
<dbReference type="GO" id="GO:0050778">
    <property type="term" value="P:positive regulation of immune response"/>
    <property type="evidence" value="ECO:0007669"/>
    <property type="project" value="InterPro"/>
</dbReference>
<dbReference type="GO" id="GO:0045087">
    <property type="term" value="P:innate immune response"/>
    <property type="evidence" value="ECO:0007669"/>
    <property type="project" value="TreeGrafter"/>
</dbReference>
<keyword evidence="4" id="KW-0964">Secreted</keyword>
<evidence type="ECO:0000256" key="5">
    <source>
        <dbReference type="ARBA" id="ARBA00022729"/>
    </source>
</evidence>
<keyword evidence="6" id="KW-0051">Antiviral defense</keyword>
<dbReference type="InterPro" id="IPR029177">
    <property type="entry name" value="INF_lambda"/>
</dbReference>
<evidence type="ECO:0000256" key="2">
    <source>
        <dbReference type="ARBA" id="ARBA00008717"/>
    </source>
</evidence>
<dbReference type="GO" id="GO:0051607">
    <property type="term" value="P:defense response to virus"/>
    <property type="evidence" value="ECO:0007669"/>
    <property type="project" value="UniProtKB-KW"/>
</dbReference>
<dbReference type="GO" id="GO:0007259">
    <property type="term" value="P:cell surface receptor signaling pathway via JAK-STAT"/>
    <property type="evidence" value="ECO:0007669"/>
    <property type="project" value="InterPro"/>
</dbReference>
<dbReference type="Pfam" id="PF15177">
    <property type="entry name" value="IL28A"/>
    <property type="match status" value="1"/>
</dbReference>
<keyword evidence="5" id="KW-0732">Signal</keyword>
<dbReference type="PANTHER" id="PTHR31943">
    <property type="entry name" value="INTERLEUKIN-28 AND 29"/>
    <property type="match status" value="1"/>
</dbReference>